<evidence type="ECO:0000259" key="3">
    <source>
        <dbReference type="PROSITE" id="PS50878"/>
    </source>
</evidence>
<dbReference type="InterPro" id="IPR036691">
    <property type="entry name" value="Endo/exonu/phosph_ase_sf"/>
</dbReference>
<accession>A0A803JV94</accession>
<dbReference type="Gene3D" id="3.30.70.1820">
    <property type="entry name" value="L1 transposable element, RRM domain"/>
    <property type="match status" value="1"/>
</dbReference>
<dbReference type="SUPFAM" id="SSF56219">
    <property type="entry name" value="DNase I-like"/>
    <property type="match status" value="1"/>
</dbReference>
<dbReference type="InterPro" id="IPR042566">
    <property type="entry name" value="L1_C"/>
</dbReference>
<proteinExistence type="predicted"/>
<dbReference type="Ensembl" id="ENSXETT00000114889">
    <property type="protein sequence ID" value="ENSXETP00000111947"/>
    <property type="gene ID" value="ENSXETG00000049083"/>
</dbReference>
<evidence type="ECO:0000313" key="4">
    <source>
        <dbReference type="Ensembl" id="ENSXETP00000111947"/>
    </source>
</evidence>
<name>A0A803JV94_XENTR</name>
<reference evidence="4" key="1">
    <citation type="journal article" date="2010" name="Science">
        <title>The genome of the Western clawed frog Xenopus tropicalis.</title>
        <authorList>
            <person name="Hellsten U."/>
            <person name="Harland R.M."/>
            <person name="Gilchrist M.J."/>
            <person name="Hendrix D."/>
            <person name="Jurka J."/>
            <person name="Kapitonov V."/>
            <person name="Ovcharenko I."/>
            <person name="Putnam N.H."/>
            <person name="Shu S."/>
            <person name="Taher L."/>
            <person name="Blitz I.L."/>
            <person name="Blumberg B."/>
            <person name="Dichmann D.S."/>
            <person name="Dubchak I."/>
            <person name="Amaya E."/>
            <person name="Detter J.C."/>
            <person name="Fletcher R."/>
            <person name="Gerhard D.S."/>
            <person name="Goodstein D."/>
            <person name="Graves T."/>
            <person name="Grigoriev I.V."/>
            <person name="Grimwood J."/>
            <person name="Kawashima T."/>
            <person name="Lindquist E."/>
            <person name="Lucas S.M."/>
            <person name="Mead P.E."/>
            <person name="Mitros T."/>
            <person name="Ogino H."/>
            <person name="Ohta Y."/>
            <person name="Poliakov A.V."/>
            <person name="Pollet N."/>
            <person name="Robert J."/>
            <person name="Salamov A."/>
            <person name="Sater A.K."/>
            <person name="Schmutz J."/>
            <person name="Terry A."/>
            <person name="Vize P.D."/>
            <person name="Warren W.C."/>
            <person name="Wells D."/>
            <person name="Wills A."/>
            <person name="Wilson R.K."/>
            <person name="Zimmerman L.B."/>
            <person name="Zorn A.M."/>
            <person name="Grainger R."/>
            <person name="Grammer T."/>
            <person name="Khokha M.K."/>
            <person name="Richardson P.M."/>
            <person name="Rokhsar D.S."/>
        </authorList>
    </citation>
    <scope>NUCLEOTIDE SEQUENCE [LARGE SCALE GENOMIC DNA]</scope>
    <source>
        <strain evidence="4">Nigerian</strain>
    </source>
</reference>
<dbReference type="InParanoid" id="A0A803JV94"/>
<dbReference type="AlphaFoldDB" id="A0A803JV94"/>
<evidence type="ECO:0000256" key="2">
    <source>
        <dbReference type="SAM" id="MobiDB-lite"/>
    </source>
</evidence>
<evidence type="ECO:0000256" key="1">
    <source>
        <dbReference type="SAM" id="Coils"/>
    </source>
</evidence>
<feature type="domain" description="Reverse transcriptase" evidence="3">
    <location>
        <begin position="777"/>
        <end position="1047"/>
    </location>
</feature>
<dbReference type="InterPro" id="IPR005135">
    <property type="entry name" value="Endo/exonuclease/phosphatase"/>
</dbReference>
<dbReference type="PANTHER" id="PTHR31635:SF196">
    <property type="entry name" value="REVERSE TRANSCRIPTASE DOMAIN-CONTAINING PROTEIN-RELATED"/>
    <property type="match status" value="1"/>
</dbReference>
<dbReference type="Pfam" id="PF03372">
    <property type="entry name" value="Exo_endo_phos"/>
    <property type="match status" value="1"/>
</dbReference>
<dbReference type="CDD" id="cd01650">
    <property type="entry name" value="RT_nLTR_like"/>
    <property type="match status" value="1"/>
</dbReference>
<protein>
    <recommendedName>
        <fullName evidence="3">Reverse transcriptase domain-containing protein</fullName>
    </recommendedName>
</protein>
<dbReference type="GeneTree" id="ENSGT01150000286916"/>
<dbReference type="Pfam" id="PF00078">
    <property type="entry name" value="RVT_1"/>
    <property type="match status" value="1"/>
</dbReference>
<dbReference type="SUPFAM" id="SSF56672">
    <property type="entry name" value="DNA/RNA polymerases"/>
    <property type="match status" value="1"/>
</dbReference>
<dbReference type="GO" id="GO:0003824">
    <property type="term" value="F:catalytic activity"/>
    <property type="evidence" value="ECO:0007669"/>
    <property type="project" value="InterPro"/>
</dbReference>
<dbReference type="PROSITE" id="PS50878">
    <property type="entry name" value="RT_POL"/>
    <property type="match status" value="1"/>
</dbReference>
<dbReference type="CDD" id="cd09076">
    <property type="entry name" value="L1-EN"/>
    <property type="match status" value="1"/>
</dbReference>
<dbReference type="InterPro" id="IPR043502">
    <property type="entry name" value="DNA/RNA_pol_sf"/>
</dbReference>
<dbReference type="Gene3D" id="3.30.250.20">
    <property type="entry name" value="L1 transposable element, C-terminal domain"/>
    <property type="match status" value="1"/>
</dbReference>
<feature type="region of interest" description="Disordered" evidence="2">
    <location>
        <begin position="46"/>
        <end position="69"/>
    </location>
</feature>
<keyword evidence="1" id="KW-0175">Coiled coil</keyword>
<organism evidence="4">
    <name type="scientific">Xenopus tropicalis</name>
    <name type="common">Western clawed frog</name>
    <name type="synonym">Silurana tropicalis</name>
    <dbReference type="NCBI Taxonomy" id="8364"/>
    <lineage>
        <taxon>Eukaryota</taxon>
        <taxon>Metazoa</taxon>
        <taxon>Chordata</taxon>
        <taxon>Craniata</taxon>
        <taxon>Vertebrata</taxon>
        <taxon>Euteleostomi</taxon>
        <taxon>Amphibia</taxon>
        <taxon>Batrachia</taxon>
        <taxon>Anura</taxon>
        <taxon>Pipoidea</taxon>
        <taxon>Pipidae</taxon>
        <taxon>Xenopodinae</taxon>
        <taxon>Xenopus</taxon>
        <taxon>Silurana</taxon>
    </lineage>
</organism>
<reference evidence="4" key="2">
    <citation type="submission" date="2021-03" db="UniProtKB">
        <authorList>
            <consortium name="Ensembl"/>
        </authorList>
    </citation>
    <scope>IDENTIFICATION</scope>
</reference>
<feature type="coiled-coil region" evidence="1">
    <location>
        <begin position="94"/>
        <end position="163"/>
    </location>
</feature>
<dbReference type="InterPro" id="IPR000477">
    <property type="entry name" value="RT_dom"/>
</dbReference>
<sequence length="1220" mass="139295">MPCIRTNLMEAKNTLFQASQLEAPSHSNIHSNIVSWVEKRHTSIKFNHNEGKKPHLNPSTPGSPARTEEPSLTDLLLEIKANRDVCTTLITAKTEELKVEFSILKHDIQKLRERTVEAEQRISSLENSYSPLPQQLQNLQQAVAQWQTKADDLENRLRRNNIRLLGFPERVEGPNPETFLENWIRDTFQVTNLSSAFTIERAHRILMRAPIPGAPPRALIARLLNAKDRDSLLAMARAKGHLTYENAKISLYPDFSQEIQKQRSRFQEVKKRLRDQKLEYSMLYPARLRIQSNGTTYFFTTPPLSILSWNVRGLNDQIKRKLVLDYVKKQTPEVIMLQETHLQGSKTLALKRPWVGWAFHSTFSTYTGGVTTLIKRTANFKLLTLQSDPQGRFLLIHCYLNMVETILANIYIPPPYTDNCITQLATFIATHPHARVIAAGDFNTVLDEQLDRLRKQNLPGLNKPSNLHTHMENLGLTEIWRHTHPTETGFSCFSTSHMVLSRIDMAFISKDLLLNIHSATYLARGISDHAPLQLIWNARYPPQRRNKPWSFNPVWLNIINNDQGLADTFKAYLRGLLHSEITAIKRASTKEETEIEQRIQNITTQLQVNPSYQKLQLLRQLEATYNNGLQQKARRSLLFNRANFFEHSERAGKLLAYIARTSESPPIITELYNTQGQLATQTEQIKETLHHFYQNLYTSQQRNTREEINRFLTDITLPTLPQEFNETLIQDITETEIYEAIKAFPPRKAAGSDGLPIEIYQRFHKELTPHLTKLYNNALTAGTLPPSLYNATIVLLSKPGKDPKYSDSYRPISLLTTDIKILAKVLANRLGKVILQLVHEDQTGFMPGKSTALNIRRLYTNLTYPHSNTGQRTIVALDIAKAFDTVEWSYLWLVMEKFGVGQKYINMVKLLYNSPNASIRINGESPPFTLGRGTRQGCPLSPLLFALAMEPFAQHIRSHPTIKGLRIGPIEERIQLYADDTLLYLGDRGNSVQSAMTTIHRFGCNSGLITNNSKSMALLIDPPGANEDLSTFPFKIVSQLTYLGVNIALPITRYTSINIDPMINWLQSKLKTWSSLPLGPMGRIHLIKMLVLPKLLYTLQQSPTWVPRINFVKLNSLFRQLRWANSRCRLKLDTLMRSKSNAGTSFPDMYLYYIAAQLSHLITWLEHSNHLTLKNIWAQITGLPTHPIGWGRITPSSRESIPLLIQLKTLFALAAAAWHC</sequence>
<dbReference type="PANTHER" id="PTHR31635">
    <property type="entry name" value="REVERSE TRANSCRIPTASE DOMAIN-CONTAINING PROTEIN-RELATED"/>
    <property type="match status" value="1"/>
</dbReference>
<dbReference type="Gene3D" id="3.60.10.10">
    <property type="entry name" value="Endonuclease/exonuclease/phosphatase"/>
    <property type="match status" value="1"/>
</dbReference>